<keyword evidence="3" id="KW-1003">Cell membrane</keyword>
<gene>
    <name evidence="10" type="ORF">ACFFLI_00305</name>
</gene>
<comment type="similarity">
    <text evidence="7">Belongs to the binding-protein-dependent transport system permease family.</text>
</comment>
<organism evidence="10 11">
    <name type="scientific">Lactiplantibacillus modestisalitolerans</name>
    <dbReference type="NCBI Taxonomy" id="1457219"/>
    <lineage>
        <taxon>Bacteria</taxon>
        <taxon>Bacillati</taxon>
        <taxon>Bacillota</taxon>
        <taxon>Bacilli</taxon>
        <taxon>Lactobacillales</taxon>
        <taxon>Lactobacillaceae</taxon>
        <taxon>Lactiplantibacillus</taxon>
    </lineage>
</organism>
<keyword evidence="6 7" id="KW-0472">Membrane</keyword>
<keyword evidence="2 7" id="KW-0813">Transport</keyword>
<feature type="transmembrane region" description="Helical" evidence="7">
    <location>
        <begin position="223"/>
        <end position="243"/>
    </location>
</feature>
<dbReference type="InterPro" id="IPR035906">
    <property type="entry name" value="MetI-like_sf"/>
</dbReference>
<feature type="region of interest" description="Disordered" evidence="8">
    <location>
        <begin position="1"/>
        <end position="21"/>
    </location>
</feature>
<evidence type="ECO:0000256" key="5">
    <source>
        <dbReference type="ARBA" id="ARBA00022989"/>
    </source>
</evidence>
<evidence type="ECO:0000313" key="11">
    <source>
        <dbReference type="Proteomes" id="UP001589691"/>
    </source>
</evidence>
<evidence type="ECO:0000256" key="3">
    <source>
        <dbReference type="ARBA" id="ARBA00022475"/>
    </source>
</evidence>
<comment type="subcellular location">
    <subcellularLocation>
        <location evidence="1 7">Cell membrane</location>
        <topology evidence="1 7">Multi-pass membrane protein</topology>
    </subcellularLocation>
</comment>
<reference evidence="10 11" key="1">
    <citation type="submission" date="2024-09" db="EMBL/GenBank/DDBJ databases">
        <authorList>
            <person name="Sun Q."/>
            <person name="Mori K."/>
        </authorList>
    </citation>
    <scope>NUCLEOTIDE SEQUENCE [LARGE SCALE GENOMIC DNA]</scope>
    <source>
        <strain evidence="10 11">TBRC 4576</strain>
    </source>
</reference>
<evidence type="ECO:0000313" key="10">
    <source>
        <dbReference type="EMBL" id="MFB9768319.1"/>
    </source>
</evidence>
<feature type="domain" description="ABC transmembrane type-1" evidence="9">
    <location>
        <begin position="89"/>
        <end position="273"/>
    </location>
</feature>
<dbReference type="Pfam" id="PF00528">
    <property type="entry name" value="BPD_transp_1"/>
    <property type="match status" value="1"/>
</dbReference>
<dbReference type="SUPFAM" id="SSF161098">
    <property type="entry name" value="MetI-like"/>
    <property type="match status" value="1"/>
</dbReference>
<evidence type="ECO:0000256" key="4">
    <source>
        <dbReference type="ARBA" id="ARBA00022692"/>
    </source>
</evidence>
<evidence type="ECO:0000256" key="7">
    <source>
        <dbReference type="RuleBase" id="RU363032"/>
    </source>
</evidence>
<dbReference type="PROSITE" id="PS50928">
    <property type="entry name" value="ABC_TM1"/>
    <property type="match status" value="1"/>
</dbReference>
<comment type="caution">
    <text evidence="10">The sequence shown here is derived from an EMBL/GenBank/DDBJ whole genome shotgun (WGS) entry which is preliminary data.</text>
</comment>
<protein>
    <submittedName>
        <fullName evidence="10">PhnE/PtxC family ABC transporter permease</fullName>
    </submittedName>
</protein>
<evidence type="ECO:0000256" key="1">
    <source>
        <dbReference type="ARBA" id="ARBA00004651"/>
    </source>
</evidence>
<feature type="transmembrane region" description="Helical" evidence="7">
    <location>
        <begin position="89"/>
        <end position="115"/>
    </location>
</feature>
<feature type="transmembrane region" description="Helical" evidence="7">
    <location>
        <begin position="152"/>
        <end position="173"/>
    </location>
</feature>
<feature type="transmembrane region" description="Helical" evidence="7">
    <location>
        <begin position="255"/>
        <end position="272"/>
    </location>
</feature>
<dbReference type="InterPro" id="IPR000515">
    <property type="entry name" value="MetI-like"/>
</dbReference>
<evidence type="ECO:0000256" key="2">
    <source>
        <dbReference type="ARBA" id="ARBA00022448"/>
    </source>
</evidence>
<dbReference type="PANTHER" id="PTHR30043:SF1">
    <property type="entry name" value="ABC TRANSPORT SYSTEM PERMEASE PROTEIN P69"/>
    <property type="match status" value="1"/>
</dbReference>
<keyword evidence="11" id="KW-1185">Reference proteome</keyword>
<feature type="compositionally biased region" description="Polar residues" evidence="8">
    <location>
        <begin position="1"/>
        <end position="15"/>
    </location>
</feature>
<keyword evidence="4 7" id="KW-0812">Transmembrane</keyword>
<name>A0ABV5WQ92_9LACO</name>
<evidence type="ECO:0000256" key="6">
    <source>
        <dbReference type="ARBA" id="ARBA00023136"/>
    </source>
</evidence>
<sequence length="285" mass="30814">MMENSQPKPNIIQPSAPQPKRVSLVTRPRKILRGVLLGLLLITIYSLATLNNANLNLAEAFHSLGVNLSAMFLHPSVGQDSWQLLLRALVTSVSLALLTTLLGALIAFFIAVGAARNLSPAWLATSIKAVMAFIRAIPTILWVLIYSVVMGLGASAAVVGLTFHSVAYLVKAYSESIEETPQDTIEALKASGVGFWPIVFQAILPSIVPALLSWTFIRFEINFANAVAVGAAAGADDIGYFLFMAGSFYFNFHEVGLIVYLLLGVAIILELISMKLRGHYLKQTN</sequence>
<dbReference type="RefSeq" id="WP_137642851.1">
    <property type="nucleotide sequence ID" value="NZ_BJEA01000011.1"/>
</dbReference>
<feature type="transmembrane region" description="Helical" evidence="7">
    <location>
        <begin position="31"/>
        <end position="48"/>
    </location>
</feature>
<proteinExistence type="inferred from homology"/>
<dbReference type="CDD" id="cd06261">
    <property type="entry name" value="TM_PBP2"/>
    <property type="match status" value="1"/>
</dbReference>
<evidence type="ECO:0000259" key="9">
    <source>
        <dbReference type="PROSITE" id="PS50928"/>
    </source>
</evidence>
<accession>A0ABV5WQ92</accession>
<dbReference type="Gene3D" id="1.10.3720.10">
    <property type="entry name" value="MetI-like"/>
    <property type="match status" value="1"/>
</dbReference>
<dbReference type="PANTHER" id="PTHR30043">
    <property type="entry name" value="PHOSPHONATES TRANSPORT SYSTEM PERMEASE PROTEIN"/>
    <property type="match status" value="1"/>
</dbReference>
<dbReference type="Proteomes" id="UP001589691">
    <property type="component" value="Unassembled WGS sequence"/>
</dbReference>
<dbReference type="EMBL" id="JBHLZY010000001">
    <property type="protein sequence ID" value="MFB9768319.1"/>
    <property type="molecule type" value="Genomic_DNA"/>
</dbReference>
<feature type="transmembrane region" description="Helical" evidence="7">
    <location>
        <begin position="193"/>
        <end position="216"/>
    </location>
</feature>
<evidence type="ECO:0000256" key="8">
    <source>
        <dbReference type="SAM" id="MobiDB-lite"/>
    </source>
</evidence>
<keyword evidence="5 7" id="KW-1133">Transmembrane helix</keyword>